<protein>
    <submittedName>
        <fullName evidence="1">Uncharacterized protein</fullName>
    </submittedName>
</protein>
<proteinExistence type="predicted"/>
<reference evidence="1" key="1">
    <citation type="submission" date="2022-09" db="EMBL/GenBank/DDBJ databases">
        <title>On Diversity and Genetic Richness: Insights on Aeromonad Phage Diversity through Physicochemical and Molecular Analysis.</title>
        <authorList>
            <person name="Papa D.M."/>
            <person name="Rousseau G."/>
            <person name="Tremblay D."/>
            <person name="Labrie S."/>
            <person name="Gutierrez T.A."/>
            <person name="Ramos J.D."/>
            <person name="Moineau S."/>
        </authorList>
    </citation>
    <scope>NUCLEOTIDE SEQUENCE</scope>
</reference>
<organism evidence="1">
    <name type="scientific">Aeromonas phage vB_AehM_DM2</name>
    <dbReference type="NCBI Taxonomy" id="2973716"/>
    <lineage>
        <taxon>Viruses</taxon>
        <taxon>Duplodnaviria</taxon>
        <taxon>Heunggongvirae</taxon>
        <taxon>Uroviricota</taxon>
        <taxon>Caudoviricetes</taxon>
        <taxon>Pantevenvirales</taxon>
        <taxon>Straboviridae</taxon>
        <taxon>Biquartavirus</taxon>
    </lineage>
</organism>
<dbReference type="EMBL" id="OP380605">
    <property type="protein sequence ID" value="UYD60387.1"/>
    <property type="molecule type" value="Genomic_DNA"/>
</dbReference>
<sequence length="103" mass="11794">MIHASEMRKIINVHSQCLIDDVARHFGDFFNEHVKPRLVETNGDTAVDTGGFLNYVRSKIKFNCLHDSEVIERFISELREAGYVAESRTSPMNPDFITIKVPK</sequence>
<accession>A0AA94YJ50</accession>
<evidence type="ECO:0000313" key="1">
    <source>
        <dbReference type="EMBL" id="UYD60387.1"/>
    </source>
</evidence>
<name>A0AA94YJ50_9CAUD</name>
<gene>
    <name evidence="1" type="ORF">NPHMPGLK_00052</name>
</gene>